<name>A0A240EP72_9VIBR</name>
<dbReference type="EMBL" id="OANU01000092">
    <property type="protein sequence ID" value="SNX50033.1"/>
    <property type="molecule type" value="Genomic_DNA"/>
</dbReference>
<dbReference type="RefSeq" id="WP_096994974.1">
    <property type="nucleotide sequence ID" value="NZ_JBHSII010000011.1"/>
</dbReference>
<sequence length="124" mass="13793">MKSLVAGCLCLFMVACQVYYHKEPRPALSNGTSAEAKQEIKQAMIKLRGGKAPLLADNVFEDNDTLLIERRVSRDQQGLPITGSTTEMPVTFQLQLKGDVCGVYYPINDTFEPLTQLSCRIKKP</sequence>
<gene>
    <name evidence="1" type="ORF">VTH8203_03681</name>
</gene>
<dbReference type="AlphaFoldDB" id="A0A240EP72"/>
<reference evidence="2" key="1">
    <citation type="submission" date="2016-06" db="EMBL/GenBank/DDBJ databases">
        <authorList>
            <person name="Rodrigo-Torres L."/>
            <person name="Arahal R.D."/>
            <person name="Lucena T."/>
        </authorList>
    </citation>
    <scope>NUCLEOTIDE SEQUENCE [LARGE SCALE GENOMIC DNA]</scope>
    <source>
        <strain evidence="2">CECT8203</strain>
    </source>
</reference>
<keyword evidence="2" id="KW-1185">Reference proteome</keyword>
<protein>
    <recommendedName>
        <fullName evidence="3">Lipoprotein</fullName>
    </recommendedName>
</protein>
<dbReference type="Proteomes" id="UP000219336">
    <property type="component" value="Unassembled WGS sequence"/>
</dbReference>
<dbReference type="OrthoDB" id="6308777at2"/>
<evidence type="ECO:0000313" key="1">
    <source>
        <dbReference type="EMBL" id="SNX50033.1"/>
    </source>
</evidence>
<proteinExistence type="predicted"/>
<organism evidence="1 2">
    <name type="scientific">Vibrio thalassae</name>
    <dbReference type="NCBI Taxonomy" id="1243014"/>
    <lineage>
        <taxon>Bacteria</taxon>
        <taxon>Pseudomonadati</taxon>
        <taxon>Pseudomonadota</taxon>
        <taxon>Gammaproteobacteria</taxon>
        <taxon>Vibrionales</taxon>
        <taxon>Vibrionaceae</taxon>
        <taxon>Vibrio</taxon>
    </lineage>
</organism>
<dbReference type="PROSITE" id="PS51257">
    <property type="entry name" value="PROKAR_LIPOPROTEIN"/>
    <property type="match status" value="1"/>
</dbReference>
<evidence type="ECO:0000313" key="2">
    <source>
        <dbReference type="Proteomes" id="UP000219336"/>
    </source>
</evidence>
<accession>A0A240EP72</accession>
<evidence type="ECO:0008006" key="3">
    <source>
        <dbReference type="Google" id="ProtNLM"/>
    </source>
</evidence>